<reference evidence="1" key="2">
    <citation type="journal article" date="2015" name="Fish Shellfish Immunol.">
        <title>Early steps in the European eel (Anguilla anguilla)-Vibrio vulnificus interaction in the gills: Role of the RtxA13 toxin.</title>
        <authorList>
            <person name="Callol A."/>
            <person name="Pajuelo D."/>
            <person name="Ebbesson L."/>
            <person name="Teles M."/>
            <person name="MacKenzie S."/>
            <person name="Amaro C."/>
        </authorList>
    </citation>
    <scope>NUCLEOTIDE SEQUENCE</scope>
</reference>
<protein>
    <submittedName>
        <fullName evidence="1">Uncharacterized protein</fullName>
    </submittedName>
</protein>
<organism evidence="1">
    <name type="scientific">Anguilla anguilla</name>
    <name type="common">European freshwater eel</name>
    <name type="synonym">Muraena anguilla</name>
    <dbReference type="NCBI Taxonomy" id="7936"/>
    <lineage>
        <taxon>Eukaryota</taxon>
        <taxon>Metazoa</taxon>
        <taxon>Chordata</taxon>
        <taxon>Craniata</taxon>
        <taxon>Vertebrata</taxon>
        <taxon>Euteleostomi</taxon>
        <taxon>Actinopterygii</taxon>
        <taxon>Neopterygii</taxon>
        <taxon>Teleostei</taxon>
        <taxon>Anguilliformes</taxon>
        <taxon>Anguillidae</taxon>
        <taxon>Anguilla</taxon>
    </lineage>
</organism>
<proteinExistence type="predicted"/>
<sequence>MITALNENRNNRASGQRRRVGKRGEYMIILWGNKLTIGIANVS</sequence>
<dbReference type="AlphaFoldDB" id="A0A0E9S616"/>
<reference evidence="1" key="1">
    <citation type="submission" date="2014-11" db="EMBL/GenBank/DDBJ databases">
        <authorList>
            <person name="Amaro Gonzalez C."/>
        </authorList>
    </citation>
    <scope>NUCLEOTIDE SEQUENCE</scope>
</reference>
<dbReference type="EMBL" id="GBXM01071738">
    <property type="protein sequence ID" value="JAH36839.1"/>
    <property type="molecule type" value="Transcribed_RNA"/>
</dbReference>
<name>A0A0E9S616_ANGAN</name>
<accession>A0A0E9S616</accession>
<evidence type="ECO:0000313" key="1">
    <source>
        <dbReference type="EMBL" id="JAH36839.1"/>
    </source>
</evidence>